<reference evidence="2" key="1">
    <citation type="journal article" date="2019" name="Sci. Rep.">
        <title>Draft genome of Tanacetum cinerariifolium, the natural source of mosquito coil.</title>
        <authorList>
            <person name="Yamashiro T."/>
            <person name="Shiraishi A."/>
            <person name="Satake H."/>
            <person name="Nakayama K."/>
        </authorList>
    </citation>
    <scope>NUCLEOTIDE SEQUENCE</scope>
</reference>
<organism evidence="2">
    <name type="scientific">Tanacetum cinerariifolium</name>
    <name type="common">Dalmatian daisy</name>
    <name type="synonym">Chrysanthemum cinerariifolium</name>
    <dbReference type="NCBI Taxonomy" id="118510"/>
    <lineage>
        <taxon>Eukaryota</taxon>
        <taxon>Viridiplantae</taxon>
        <taxon>Streptophyta</taxon>
        <taxon>Embryophyta</taxon>
        <taxon>Tracheophyta</taxon>
        <taxon>Spermatophyta</taxon>
        <taxon>Magnoliopsida</taxon>
        <taxon>eudicotyledons</taxon>
        <taxon>Gunneridae</taxon>
        <taxon>Pentapetalae</taxon>
        <taxon>asterids</taxon>
        <taxon>campanulids</taxon>
        <taxon>Asterales</taxon>
        <taxon>Asteraceae</taxon>
        <taxon>Asteroideae</taxon>
        <taxon>Anthemideae</taxon>
        <taxon>Anthemidinae</taxon>
        <taxon>Tanacetum</taxon>
    </lineage>
</organism>
<feature type="compositionally biased region" description="Polar residues" evidence="1">
    <location>
        <begin position="72"/>
        <end position="85"/>
    </location>
</feature>
<evidence type="ECO:0000256" key="1">
    <source>
        <dbReference type="SAM" id="MobiDB-lite"/>
    </source>
</evidence>
<feature type="region of interest" description="Disordered" evidence="1">
    <location>
        <begin position="1"/>
        <end position="22"/>
    </location>
</feature>
<accession>A0A699HQL7</accession>
<feature type="region of interest" description="Disordered" evidence="1">
    <location>
        <begin position="43"/>
        <end position="85"/>
    </location>
</feature>
<dbReference type="AlphaFoldDB" id="A0A699HQL7"/>
<sequence>MLDETKDASDDPSLRSSCPSLMDKCNTNNMSIGNNIQGQFRLGAAADSQSRTTDKSAPVTSPAVQRKDACSGSDSQNTQPGVSVA</sequence>
<dbReference type="EMBL" id="BKCJ010190795">
    <property type="protein sequence ID" value="GEY58152.1"/>
    <property type="molecule type" value="Genomic_DNA"/>
</dbReference>
<evidence type="ECO:0000313" key="2">
    <source>
        <dbReference type="EMBL" id="GEY58152.1"/>
    </source>
</evidence>
<protein>
    <submittedName>
        <fullName evidence="2">E3 ubiquitin-protein ligase COP1-like</fullName>
    </submittedName>
</protein>
<gene>
    <name evidence="2" type="ORF">Tci_430126</name>
</gene>
<proteinExistence type="predicted"/>
<feature type="compositionally biased region" description="Basic and acidic residues" evidence="1">
    <location>
        <begin position="1"/>
        <end position="13"/>
    </location>
</feature>
<name>A0A699HQL7_TANCI</name>
<comment type="caution">
    <text evidence="2">The sequence shown here is derived from an EMBL/GenBank/DDBJ whole genome shotgun (WGS) entry which is preliminary data.</text>
</comment>